<reference evidence="1" key="1">
    <citation type="submission" date="2014-09" db="EMBL/GenBank/DDBJ databases">
        <authorList>
            <person name="Magalhaes I.L.F."/>
            <person name="Oliveira U."/>
            <person name="Santos F.R."/>
            <person name="Vidigal T.H.D.A."/>
            <person name="Brescovit A.D."/>
            <person name="Santos A.J."/>
        </authorList>
    </citation>
    <scope>NUCLEOTIDE SEQUENCE</scope>
    <source>
        <tissue evidence="1">Shoot tissue taken approximately 20 cm above the soil surface</tissue>
    </source>
</reference>
<accession>A0A0A9ELD4</accession>
<dbReference type="AlphaFoldDB" id="A0A0A9ELD4"/>
<reference evidence="1" key="2">
    <citation type="journal article" date="2015" name="Data Brief">
        <title>Shoot transcriptome of the giant reed, Arundo donax.</title>
        <authorList>
            <person name="Barrero R.A."/>
            <person name="Guerrero F.D."/>
            <person name="Moolhuijzen P."/>
            <person name="Goolsby J.A."/>
            <person name="Tidwell J."/>
            <person name="Bellgard S.E."/>
            <person name="Bellgard M.I."/>
        </authorList>
    </citation>
    <scope>NUCLEOTIDE SEQUENCE</scope>
    <source>
        <tissue evidence="1">Shoot tissue taken approximately 20 cm above the soil surface</tissue>
    </source>
</reference>
<name>A0A0A9ELD4_ARUDO</name>
<sequence length="55" mass="6393">MLRFPLTCPLCCFRNGTVLTVTLTVESCLDLQWEERVLQGENLGLSYYFWLSDFA</sequence>
<protein>
    <submittedName>
        <fullName evidence="1">Uncharacterized protein</fullName>
    </submittedName>
</protein>
<proteinExistence type="predicted"/>
<evidence type="ECO:0000313" key="1">
    <source>
        <dbReference type="EMBL" id="JAD96867.1"/>
    </source>
</evidence>
<organism evidence="1">
    <name type="scientific">Arundo donax</name>
    <name type="common">Giant reed</name>
    <name type="synonym">Donax arundinaceus</name>
    <dbReference type="NCBI Taxonomy" id="35708"/>
    <lineage>
        <taxon>Eukaryota</taxon>
        <taxon>Viridiplantae</taxon>
        <taxon>Streptophyta</taxon>
        <taxon>Embryophyta</taxon>
        <taxon>Tracheophyta</taxon>
        <taxon>Spermatophyta</taxon>
        <taxon>Magnoliopsida</taxon>
        <taxon>Liliopsida</taxon>
        <taxon>Poales</taxon>
        <taxon>Poaceae</taxon>
        <taxon>PACMAD clade</taxon>
        <taxon>Arundinoideae</taxon>
        <taxon>Arundineae</taxon>
        <taxon>Arundo</taxon>
    </lineage>
</organism>
<dbReference type="EMBL" id="GBRH01201028">
    <property type="protein sequence ID" value="JAD96867.1"/>
    <property type="molecule type" value="Transcribed_RNA"/>
</dbReference>